<evidence type="ECO:0000313" key="2">
    <source>
        <dbReference type="Proteomes" id="UP000275579"/>
    </source>
</evidence>
<reference evidence="1 2" key="1">
    <citation type="submission" date="2018-04" db="EMBL/GenBank/DDBJ databases">
        <title>Complete genome sequences of Streptomyces lydicus strain WYEC and characterization of antagonistic properties of biological control agents.</title>
        <authorList>
            <person name="Mariita R.M."/>
            <person name="Sello J.K."/>
        </authorList>
    </citation>
    <scope>NUCLEOTIDE SEQUENCE [LARGE SCALE GENOMIC DNA]</scope>
    <source>
        <strain evidence="1 2">WYEC 108</strain>
    </source>
</reference>
<name>A0A3Q9K286_9ACTN</name>
<protein>
    <submittedName>
        <fullName evidence="1">Uncharacterized protein</fullName>
    </submittedName>
</protein>
<evidence type="ECO:0000313" key="1">
    <source>
        <dbReference type="EMBL" id="AZS70013.1"/>
    </source>
</evidence>
<sequence length="64" mass="7188">MIAALYGAAALLLQAALPQHSRDRLEKWRDRRRHREPARGGPAVLGLEQAALRFTSAQAEVNRR</sequence>
<gene>
    <name evidence="1" type="ORF">DDE74_02740</name>
</gene>
<dbReference type="AlphaFoldDB" id="A0A3Q9K286"/>
<accession>A0A3Q9K286</accession>
<dbReference type="Proteomes" id="UP000275579">
    <property type="component" value="Chromosome"/>
</dbReference>
<organism evidence="1 2">
    <name type="scientific">Streptomyces lydicus</name>
    <dbReference type="NCBI Taxonomy" id="47763"/>
    <lineage>
        <taxon>Bacteria</taxon>
        <taxon>Bacillati</taxon>
        <taxon>Actinomycetota</taxon>
        <taxon>Actinomycetes</taxon>
        <taxon>Kitasatosporales</taxon>
        <taxon>Streptomycetaceae</taxon>
        <taxon>Streptomyces</taxon>
    </lineage>
</organism>
<dbReference type="EMBL" id="CP029042">
    <property type="protein sequence ID" value="AZS70013.1"/>
    <property type="molecule type" value="Genomic_DNA"/>
</dbReference>
<proteinExistence type="predicted"/>